<name>A0ABP9VH39_9DEIO</name>
<proteinExistence type="predicted"/>
<dbReference type="Gene3D" id="3.30.730.10">
    <property type="entry name" value="AP2/ERF domain"/>
    <property type="match status" value="1"/>
</dbReference>
<keyword evidence="2" id="KW-0238">DNA-binding</keyword>
<dbReference type="EMBL" id="BAABRN010000035">
    <property type="protein sequence ID" value="GAA5503017.1"/>
    <property type="molecule type" value="Genomic_DNA"/>
</dbReference>
<gene>
    <name evidence="5" type="ORF">Dxin01_02766</name>
</gene>
<evidence type="ECO:0000256" key="3">
    <source>
        <dbReference type="ARBA" id="ARBA00023163"/>
    </source>
</evidence>
<reference evidence="5 6" key="1">
    <citation type="submission" date="2024-02" db="EMBL/GenBank/DDBJ databases">
        <title>Deinococcus xinjiangensis NBRC 107630.</title>
        <authorList>
            <person name="Ichikawa N."/>
            <person name="Katano-Makiyama Y."/>
            <person name="Hidaka K."/>
        </authorList>
    </citation>
    <scope>NUCLEOTIDE SEQUENCE [LARGE SCALE GENOMIC DNA]</scope>
    <source>
        <strain evidence="5 6">NBRC 107630</strain>
    </source>
</reference>
<comment type="caution">
    <text evidence="5">The sequence shown here is derived from an EMBL/GenBank/DDBJ whole genome shotgun (WGS) entry which is preliminary data.</text>
</comment>
<dbReference type="PANTHER" id="PTHR32467:SF101">
    <property type="entry name" value="AP2-LIKE ETHYLENE-RESPONSIVE TRANSCRIPTION FACTOR AIL6"/>
    <property type="match status" value="1"/>
</dbReference>
<sequence length="228" mass="25583">MSDIFCPEGASLIPLGGNKAAGLFAIVDSGDYEWLSQYYWHVVARNYVRTNIDGRGVLMHRLVLGAPKGSVVDHINHNPLDNRRSNLRLCTQRENMKNALPRSKGKETSRYKGVQRVCEGKYSAVINHDGKRYNLGRYADEVAAARAYDAAARYFSPEFALTNFPGTEALPPLEIRHQTKTNLTSKFPGVCLYARTGKWQAFLGKRYLGTFATEEEAHEARLIAEKSQ</sequence>
<dbReference type="InterPro" id="IPR001471">
    <property type="entry name" value="AP2/ERF_dom"/>
</dbReference>
<dbReference type="InterPro" id="IPR036955">
    <property type="entry name" value="AP2/ERF_dom_sf"/>
</dbReference>
<keyword evidence="6" id="KW-1185">Reference proteome</keyword>
<dbReference type="SUPFAM" id="SSF54171">
    <property type="entry name" value="DNA-binding domain"/>
    <property type="match status" value="2"/>
</dbReference>
<dbReference type="RefSeq" id="WP_353542990.1">
    <property type="nucleotide sequence ID" value="NZ_BAABRN010000035.1"/>
</dbReference>
<keyword evidence="3" id="KW-0804">Transcription</keyword>
<dbReference type="InterPro" id="IPR003615">
    <property type="entry name" value="HNH_nuc"/>
</dbReference>
<evidence type="ECO:0000313" key="6">
    <source>
        <dbReference type="Proteomes" id="UP001458946"/>
    </source>
</evidence>
<dbReference type="Proteomes" id="UP001458946">
    <property type="component" value="Unassembled WGS sequence"/>
</dbReference>
<organism evidence="5 6">
    <name type="scientific">Deinococcus xinjiangensis</name>
    <dbReference type="NCBI Taxonomy" id="457454"/>
    <lineage>
        <taxon>Bacteria</taxon>
        <taxon>Thermotogati</taxon>
        <taxon>Deinococcota</taxon>
        <taxon>Deinococci</taxon>
        <taxon>Deinococcales</taxon>
        <taxon>Deinococcaceae</taxon>
        <taxon>Deinococcus</taxon>
    </lineage>
</organism>
<dbReference type="InterPro" id="IPR044925">
    <property type="entry name" value="His-Me_finger_sf"/>
</dbReference>
<dbReference type="Pfam" id="PF13392">
    <property type="entry name" value="HNH_3"/>
    <property type="match status" value="1"/>
</dbReference>
<dbReference type="PANTHER" id="PTHR32467">
    <property type="entry name" value="AP2-LIKE ETHYLENE-RESPONSIVE TRANSCRIPTION FACTOR"/>
    <property type="match status" value="1"/>
</dbReference>
<dbReference type="PROSITE" id="PS51032">
    <property type="entry name" value="AP2_ERF"/>
    <property type="match status" value="1"/>
</dbReference>
<dbReference type="SMART" id="SM00380">
    <property type="entry name" value="AP2"/>
    <property type="match status" value="1"/>
</dbReference>
<accession>A0ABP9VH39</accession>
<evidence type="ECO:0000313" key="5">
    <source>
        <dbReference type="EMBL" id="GAA5503017.1"/>
    </source>
</evidence>
<protein>
    <recommendedName>
        <fullName evidence="4">AP2/ERF domain-containing protein</fullName>
    </recommendedName>
</protein>
<evidence type="ECO:0000256" key="2">
    <source>
        <dbReference type="ARBA" id="ARBA00023125"/>
    </source>
</evidence>
<dbReference type="InterPro" id="IPR016177">
    <property type="entry name" value="DNA-bd_dom_sf"/>
</dbReference>
<evidence type="ECO:0000256" key="1">
    <source>
        <dbReference type="ARBA" id="ARBA00023015"/>
    </source>
</evidence>
<evidence type="ECO:0000259" key="4">
    <source>
        <dbReference type="PROSITE" id="PS51032"/>
    </source>
</evidence>
<dbReference type="SUPFAM" id="SSF54060">
    <property type="entry name" value="His-Me finger endonucleases"/>
    <property type="match status" value="1"/>
</dbReference>
<keyword evidence="1" id="KW-0805">Transcription regulation</keyword>
<feature type="domain" description="AP2/ERF" evidence="4">
    <location>
        <begin position="110"/>
        <end position="165"/>
    </location>
</feature>
<dbReference type="Gene3D" id="3.90.75.20">
    <property type="match status" value="1"/>
</dbReference>